<evidence type="ECO:0000313" key="3">
    <source>
        <dbReference type="Proteomes" id="UP000294847"/>
    </source>
</evidence>
<evidence type="ECO:0000313" key="2">
    <source>
        <dbReference type="EMBL" id="QBZ53549.1"/>
    </source>
</evidence>
<dbReference type="PANTHER" id="PTHR43162">
    <property type="match status" value="1"/>
</dbReference>
<dbReference type="InterPro" id="IPR016040">
    <property type="entry name" value="NAD(P)-bd_dom"/>
</dbReference>
<dbReference type="AlphaFoldDB" id="A0A4P7MTN0"/>
<sequence>MATKFIVFGPTGKIGSVAAETAHKLGAQVILAMRDTSKPIPGLDAAGDLERVQADLTDASSVRAALDKTGAKHAFIYLTHGGEPGMRSTVEALKAGGVEFVVFVSSFYSYGDDPHAAAESDDALTKVHSEVEVSLHEVFGAGAYVALRPGYFASNLGRWAPLLKSGSARIENPDAKWDYISTDDIGAVAGSVGVKGPAAIKSEVDEGRSHIVLLGPQFISLRDAARLVARATGLPEAKVEGFESDEEALKYMSQVYHIPEGVGRSLLKPKDVYTEERLRTGAENVQKFAGRPATTLEDWLAAHKELFM</sequence>
<reference evidence="2 3" key="1">
    <citation type="journal article" date="2019" name="Mol. Biol. Evol.">
        <title>Blast fungal genomes show frequent chromosomal changes, gene gains and losses, and effector gene turnover.</title>
        <authorList>
            <person name="Gomez Luciano L.B."/>
            <person name="Jason Tsai I."/>
            <person name="Chuma I."/>
            <person name="Tosa Y."/>
            <person name="Chen Y.H."/>
            <person name="Li J.Y."/>
            <person name="Li M.Y."/>
            <person name="Jade Lu M.Y."/>
            <person name="Nakayashiki H."/>
            <person name="Li W.H."/>
        </authorList>
    </citation>
    <scope>NUCLEOTIDE SEQUENCE [LARGE SCALE GENOMIC DNA]</scope>
    <source>
        <strain evidence="2">MZ5-1-6</strain>
    </source>
</reference>
<gene>
    <name evidence="2" type="ORF">PoMZ_09236</name>
</gene>
<protein>
    <recommendedName>
        <fullName evidence="1">NAD(P)-binding domain-containing protein</fullName>
    </recommendedName>
</protein>
<dbReference type="PANTHER" id="PTHR43162:SF1">
    <property type="entry name" value="PRESTALK A DIFFERENTIATION PROTEIN A"/>
    <property type="match status" value="1"/>
</dbReference>
<dbReference type="Gene3D" id="3.40.50.720">
    <property type="entry name" value="NAD(P)-binding Rossmann-like Domain"/>
    <property type="match status" value="1"/>
</dbReference>
<feature type="domain" description="NAD(P)-binding" evidence="1">
    <location>
        <begin position="9"/>
        <end position="154"/>
    </location>
</feature>
<dbReference type="SUPFAM" id="SSF51735">
    <property type="entry name" value="NAD(P)-binding Rossmann-fold domains"/>
    <property type="match status" value="1"/>
</dbReference>
<dbReference type="InterPro" id="IPR051604">
    <property type="entry name" value="Ergot_Alk_Oxidoreductase"/>
</dbReference>
<dbReference type="Proteomes" id="UP000294847">
    <property type="component" value="Chromosome 1"/>
</dbReference>
<dbReference type="InterPro" id="IPR036291">
    <property type="entry name" value="NAD(P)-bd_dom_sf"/>
</dbReference>
<dbReference type="Pfam" id="PF13460">
    <property type="entry name" value="NAD_binding_10"/>
    <property type="match status" value="1"/>
</dbReference>
<evidence type="ECO:0000259" key="1">
    <source>
        <dbReference type="Pfam" id="PF13460"/>
    </source>
</evidence>
<accession>A0A4P7MTN0</accession>
<organism evidence="2 3">
    <name type="scientific">Pyricularia oryzae</name>
    <name type="common">Rice blast fungus</name>
    <name type="synonym">Magnaporthe oryzae</name>
    <dbReference type="NCBI Taxonomy" id="318829"/>
    <lineage>
        <taxon>Eukaryota</taxon>
        <taxon>Fungi</taxon>
        <taxon>Dikarya</taxon>
        <taxon>Ascomycota</taxon>
        <taxon>Pezizomycotina</taxon>
        <taxon>Sordariomycetes</taxon>
        <taxon>Sordariomycetidae</taxon>
        <taxon>Magnaporthales</taxon>
        <taxon>Pyriculariaceae</taxon>
        <taxon>Pyricularia</taxon>
    </lineage>
</organism>
<dbReference type="EMBL" id="CP034204">
    <property type="protein sequence ID" value="QBZ53549.1"/>
    <property type="molecule type" value="Genomic_DNA"/>
</dbReference>
<proteinExistence type="predicted"/>
<name>A0A4P7MTN0_PYROR</name>